<dbReference type="Proteomes" id="UP000265520">
    <property type="component" value="Unassembled WGS sequence"/>
</dbReference>
<feature type="compositionally biased region" description="Basic and acidic residues" evidence="1">
    <location>
        <begin position="182"/>
        <end position="199"/>
    </location>
</feature>
<gene>
    <name evidence="3" type="ORF">A2U01_0018139</name>
</gene>
<organism evidence="3 4">
    <name type="scientific">Trifolium medium</name>
    <dbReference type="NCBI Taxonomy" id="97028"/>
    <lineage>
        <taxon>Eukaryota</taxon>
        <taxon>Viridiplantae</taxon>
        <taxon>Streptophyta</taxon>
        <taxon>Embryophyta</taxon>
        <taxon>Tracheophyta</taxon>
        <taxon>Spermatophyta</taxon>
        <taxon>Magnoliopsida</taxon>
        <taxon>eudicotyledons</taxon>
        <taxon>Gunneridae</taxon>
        <taxon>Pentapetalae</taxon>
        <taxon>rosids</taxon>
        <taxon>fabids</taxon>
        <taxon>Fabales</taxon>
        <taxon>Fabaceae</taxon>
        <taxon>Papilionoideae</taxon>
        <taxon>50 kb inversion clade</taxon>
        <taxon>NPAAA clade</taxon>
        <taxon>Hologalegina</taxon>
        <taxon>IRL clade</taxon>
        <taxon>Trifolieae</taxon>
        <taxon>Trifolium</taxon>
    </lineage>
</organism>
<sequence length="317" mass="35445">MASSSQAHNDGHNHNDFVPLANQNTNTVLSPVHNNQEEIPANNAGDPRDGRETSLSSEDDEHVQVLTERQIEKRPQGTQEIPMDNAQPIVPATTSTKEQFSLAETPSLEDAPRQENASQRRHPLERPPQPSKKRDRTPPPRDGRTSPTTKKGKTIDRPEQHRHSHQGLALMAKQGASASRSNRGDHGYRSSTPPRDDNSPPRYSDGSDEEAARCPISRDIMRAPIPSGFEKPPPLGTYDGQTDPDEHIDNINTVLDFRRVSEAIRCRLFPTTLRKGAMAWYQSLAPKSVSSWKDLTEQFCRHFTASRRHPKTVATLE</sequence>
<proteinExistence type="predicted"/>
<evidence type="ECO:0000313" key="3">
    <source>
        <dbReference type="EMBL" id="MCH97146.1"/>
    </source>
</evidence>
<name>A0A392NBB3_9FABA</name>
<feature type="compositionally biased region" description="Polar residues" evidence="1">
    <location>
        <begin position="21"/>
        <end position="34"/>
    </location>
</feature>
<evidence type="ECO:0000256" key="1">
    <source>
        <dbReference type="SAM" id="MobiDB-lite"/>
    </source>
</evidence>
<feature type="compositionally biased region" description="Polar residues" evidence="1">
    <location>
        <begin position="92"/>
        <end position="104"/>
    </location>
</feature>
<dbReference type="EMBL" id="LXQA010034211">
    <property type="protein sequence ID" value="MCH97146.1"/>
    <property type="molecule type" value="Genomic_DNA"/>
</dbReference>
<evidence type="ECO:0000259" key="2">
    <source>
        <dbReference type="Pfam" id="PF03732"/>
    </source>
</evidence>
<feature type="region of interest" description="Disordered" evidence="1">
    <location>
        <begin position="1"/>
        <end position="216"/>
    </location>
</feature>
<dbReference type="Pfam" id="PF03732">
    <property type="entry name" value="Retrotrans_gag"/>
    <property type="match status" value="1"/>
</dbReference>
<reference evidence="3 4" key="1">
    <citation type="journal article" date="2018" name="Front. Plant Sci.">
        <title>Red Clover (Trifolium pratense) and Zigzag Clover (T. medium) - A Picture of Genomic Similarities and Differences.</title>
        <authorList>
            <person name="Dluhosova J."/>
            <person name="Istvanek J."/>
            <person name="Nedelnik J."/>
            <person name="Repkova J."/>
        </authorList>
    </citation>
    <scope>NUCLEOTIDE SEQUENCE [LARGE SCALE GENOMIC DNA]</scope>
    <source>
        <strain evidence="4">cv. 10/8</strain>
        <tissue evidence="3">Leaf</tissue>
    </source>
</reference>
<dbReference type="InterPro" id="IPR005162">
    <property type="entry name" value="Retrotrans_gag_dom"/>
</dbReference>
<evidence type="ECO:0000313" key="4">
    <source>
        <dbReference type="Proteomes" id="UP000265520"/>
    </source>
</evidence>
<protein>
    <recommendedName>
        <fullName evidence="2">Retrotransposon gag domain-containing protein</fullName>
    </recommendedName>
</protein>
<feature type="non-terminal residue" evidence="3">
    <location>
        <position position="317"/>
    </location>
</feature>
<accession>A0A392NBB3</accession>
<feature type="domain" description="Retrotransposon gag" evidence="2">
    <location>
        <begin position="267"/>
        <end position="314"/>
    </location>
</feature>
<keyword evidence="4" id="KW-1185">Reference proteome</keyword>
<comment type="caution">
    <text evidence="3">The sequence shown here is derived from an EMBL/GenBank/DDBJ whole genome shotgun (WGS) entry which is preliminary data.</text>
</comment>
<dbReference type="PANTHER" id="PTHR33223:SF10">
    <property type="entry name" value="AMINOTRANSFERASE-LIKE PLANT MOBILE DOMAIN-CONTAINING PROTEIN"/>
    <property type="match status" value="1"/>
</dbReference>
<dbReference type="PANTHER" id="PTHR33223">
    <property type="entry name" value="CCHC-TYPE DOMAIN-CONTAINING PROTEIN"/>
    <property type="match status" value="1"/>
</dbReference>
<dbReference type="AlphaFoldDB" id="A0A392NBB3"/>